<dbReference type="GO" id="GO:0003723">
    <property type="term" value="F:RNA binding"/>
    <property type="evidence" value="ECO:0007669"/>
    <property type="project" value="UniProtKB-KW"/>
</dbReference>
<dbReference type="EMBL" id="MU250528">
    <property type="protein sequence ID" value="KAG7449112.1"/>
    <property type="molecule type" value="Genomic_DNA"/>
</dbReference>
<sequence length="1111" mass="125846">MQQHFDHTLCVSETGDDDQRTDEGGDGVWDGESNYTDDDICVDLINEYDPEESQDGQQNKPEGNLTQHLKTAQEPDSAAESSSSSLGKRRHTSVEDTPRKLQRRFPYEDPNNPFIDKAVNPDEPIIIAHNSRYHICFQARNLRYGIQYEIARLVSTDVIEYSDILIDVLDQLKGKSNHDGVPLVTQALTQVINTSFGDSAFSREKEAKNPWKELDLEEEALKKNPNGCLGFNEVNNDWYGGKVNFRGKLKKTSEKGSSPSFKIVLEKAELGPSNRFARKFGSKSFLRIKVTKECLSYEKELVSFFKHPFILNGSVFRAFYEKDKNVFLFMTDEVVEGSEISRISPQRFRPDRISLIGFLDWHNPIMNNITQTMAKWSARFALGLSNSAPGILLKTEQIKEIKNVVSSQGSDMTDGAGLVNKAALLKLKKKFDWDDWPTAIQCRINGNKGLLYHYPSDEHDEPRVWVRPSQTKIRYPDLADPALRIIDVLRSSHARISCQLSAEVIINLWHNGVPASAFETLLQKGLEENIITPLMTWDGQNAMFDLWYALCKWGGVMMARTARRETSMARVRGYGDRQTEEFDIDDEDGIQQLGRERSTAWWSDEVSGCPSALEETVMYLLDSGFTPKNCSVLKDKLHQVIKSAVNNYVRSYRIDVPMSVTAFIVPDEDSELEEGEVFFKSSKRNLIGPDGLETDMILGDVLLTRYPCKLPTDVVKWRCVDKPHLRNRTDVIILSVKGTHRAAEILAGGDYDGDKGVLIFEPELVTHFVNPPFALSLPPYDLKEKCFGRTTNERVADFLVRVPRKTVSTITYIHEVQEFLLRGLTDISVVGAYSNMHDVLAYTKGYDHPETLRLAHMFCYVLDGAKTGLKVLPHVLSSDRREYAQKILEWKEFSKDPKETSTDETNAARARPLAGKKFIMDIIQGYAKKQGEIQLGMVEQKMNSCSPSAVDEELTAPWKEACVLAKKSKSRQEDLDAIKVHVQSVYQKHRSQVNNIHGRKNVHASPKKGAAFTDLPIEARQDELRALSKEFAAKPLPRDLVATTGTEAAILKASYAYLYDLEQRAGAVTKWTRFPWDVAMRELCGVKARAAGRWKALNGDFYERMMIKARR</sequence>
<evidence type="ECO:0000313" key="5">
    <source>
        <dbReference type="Proteomes" id="UP000812287"/>
    </source>
</evidence>
<dbReference type="OrthoDB" id="10055769at2759"/>
<feature type="domain" description="RDRP core" evidence="3">
    <location>
        <begin position="261"/>
        <end position="897"/>
    </location>
</feature>
<keyword evidence="1" id="KW-0694">RNA-binding</keyword>
<dbReference type="GO" id="GO:0003968">
    <property type="term" value="F:RNA-directed RNA polymerase activity"/>
    <property type="evidence" value="ECO:0007669"/>
    <property type="project" value="UniProtKB-KW"/>
</dbReference>
<evidence type="ECO:0000256" key="1">
    <source>
        <dbReference type="RuleBase" id="RU363098"/>
    </source>
</evidence>
<feature type="compositionally biased region" description="Polar residues" evidence="2">
    <location>
        <begin position="55"/>
        <end position="70"/>
    </location>
</feature>
<dbReference type="GO" id="GO:0031380">
    <property type="term" value="C:nuclear RNA-directed RNA polymerase complex"/>
    <property type="evidence" value="ECO:0007669"/>
    <property type="project" value="TreeGrafter"/>
</dbReference>
<dbReference type="AlphaFoldDB" id="A0A9P7VYZ1"/>
<proteinExistence type="inferred from homology"/>
<dbReference type="GO" id="GO:0030422">
    <property type="term" value="P:siRNA processing"/>
    <property type="evidence" value="ECO:0007669"/>
    <property type="project" value="TreeGrafter"/>
</dbReference>
<dbReference type="Pfam" id="PF05183">
    <property type="entry name" value="RdRP"/>
    <property type="match status" value="1"/>
</dbReference>
<keyword evidence="1" id="KW-0808">Transferase</keyword>
<comment type="caution">
    <text evidence="4">The sequence shown here is derived from an EMBL/GenBank/DDBJ whole genome shotgun (WGS) entry which is preliminary data.</text>
</comment>
<dbReference type="PANTHER" id="PTHR23079">
    <property type="entry name" value="RNA-DEPENDENT RNA POLYMERASE"/>
    <property type="match status" value="1"/>
</dbReference>
<reference evidence="4" key="1">
    <citation type="submission" date="2020-11" db="EMBL/GenBank/DDBJ databases">
        <title>Adaptations for nitrogen fixation in a non-lichenized fungal sporocarp promotes dispersal by wood-feeding termites.</title>
        <authorList>
            <consortium name="DOE Joint Genome Institute"/>
            <person name="Koch R.A."/>
            <person name="Yoon G."/>
            <person name="Arayal U."/>
            <person name="Lail K."/>
            <person name="Amirebrahimi M."/>
            <person name="Labutti K."/>
            <person name="Lipzen A."/>
            <person name="Riley R."/>
            <person name="Barry K."/>
            <person name="Henrissat B."/>
            <person name="Grigoriev I.V."/>
            <person name="Herr J.R."/>
            <person name="Aime M.C."/>
        </authorList>
    </citation>
    <scope>NUCLEOTIDE SEQUENCE</scope>
    <source>
        <strain evidence="4">MCA 3950</strain>
    </source>
</reference>
<comment type="catalytic activity">
    <reaction evidence="1">
        <text>RNA(n) + a ribonucleoside 5'-triphosphate = RNA(n+1) + diphosphate</text>
        <dbReference type="Rhea" id="RHEA:21248"/>
        <dbReference type="Rhea" id="RHEA-COMP:14527"/>
        <dbReference type="Rhea" id="RHEA-COMP:17342"/>
        <dbReference type="ChEBI" id="CHEBI:33019"/>
        <dbReference type="ChEBI" id="CHEBI:61557"/>
        <dbReference type="ChEBI" id="CHEBI:140395"/>
        <dbReference type="EC" id="2.7.7.48"/>
    </reaction>
</comment>
<accession>A0A9P7VYZ1</accession>
<organism evidence="4 5">
    <name type="scientific">Guyanagaster necrorhizus</name>
    <dbReference type="NCBI Taxonomy" id="856835"/>
    <lineage>
        <taxon>Eukaryota</taxon>
        <taxon>Fungi</taxon>
        <taxon>Dikarya</taxon>
        <taxon>Basidiomycota</taxon>
        <taxon>Agaricomycotina</taxon>
        <taxon>Agaricomycetes</taxon>
        <taxon>Agaricomycetidae</taxon>
        <taxon>Agaricales</taxon>
        <taxon>Marasmiineae</taxon>
        <taxon>Physalacriaceae</taxon>
        <taxon>Guyanagaster</taxon>
    </lineage>
</organism>
<dbReference type="Proteomes" id="UP000812287">
    <property type="component" value="Unassembled WGS sequence"/>
</dbReference>
<keyword evidence="1" id="KW-0548">Nucleotidyltransferase</keyword>
<feature type="compositionally biased region" description="Acidic residues" evidence="2">
    <location>
        <begin position="35"/>
        <end position="54"/>
    </location>
</feature>
<name>A0A9P7VYZ1_9AGAR</name>
<keyword evidence="1" id="KW-0696">RNA-directed RNA polymerase</keyword>
<dbReference type="PANTHER" id="PTHR23079:SF14">
    <property type="entry name" value="RNA-DEPENDENT RNA POLYMERASE"/>
    <property type="match status" value="1"/>
</dbReference>
<gene>
    <name evidence="4" type="ORF">BT62DRAFT_1073637</name>
</gene>
<dbReference type="RefSeq" id="XP_043042612.1">
    <property type="nucleotide sequence ID" value="XM_043178953.1"/>
</dbReference>
<dbReference type="InterPro" id="IPR007855">
    <property type="entry name" value="RDRP"/>
</dbReference>
<dbReference type="EC" id="2.7.7.48" evidence="1"/>
<evidence type="ECO:0000256" key="2">
    <source>
        <dbReference type="SAM" id="MobiDB-lite"/>
    </source>
</evidence>
<feature type="region of interest" description="Disordered" evidence="2">
    <location>
        <begin position="1"/>
        <end position="114"/>
    </location>
</feature>
<evidence type="ECO:0000313" key="4">
    <source>
        <dbReference type="EMBL" id="KAG7449112.1"/>
    </source>
</evidence>
<protein>
    <recommendedName>
        <fullName evidence="1">RNA-dependent RNA polymerase</fullName>
        <ecNumber evidence="1">2.7.7.48</ecNumber>
    </recommendedName>
</protein>
<comment type="similarity">
    <text evidence="1">Belongs to the RdRP family.</text>
</comment>
<evidence type="ECO:0000259" key="3">
    <source>
        <dbReference type="Pfam" id="PF05183"/>
    </source>
</evidence>
<dbReference type="InterPro" id="IPR057596">
    <property type="entry name" value="RDRP_core"/>
</dbReference>
<dbReference type="GeneID" id="66101247"/>
<keyword evidence="5" id="KW-1185">Reference proteome</keyword>